<feature type="domain" description="ATP-grasp" evidence="9">
    <location>
        <begin position="115"/>
        <end position="312"/>
    </location>
</feature>
<dbReference type="InterPro" id="IPR011054">
    <property type="entry name" value="Rudment_hybrid_motif"/>
</dbReference>
<dbReference type="PROSITE" id="PS50968">
    <property type="entry name" value="BIOTINYL_LIPOYL"/>
    <property type="match status" value="1"/>
</dbReference>
<gene>
    <name evidence="11" type="ORF">EV186_1031121</name>
</gene>
<dbReference type="RefSeq" id="WP_133851234.1">
    <property type="nucleotide sequence ID" value="NZ_SNXZ01000003.1"/>
</dbReference>
<dbReference type="SUPFAM" id="SSF51230">
    <property type="entry name" value="Single hybrid motif"/>
    <property type="match status" value="1"/>
</dbReference>
<dbReference type="InterPro" id="IPR011761">
    <property type="entry name" value="ATP-grasp"/>
</dbReference>
<dbReference type="Gene3D" id="2.40.50.100">
    <property type="match status" value="1"/>
</dbReference>
<dbReference type="InterPro" id="IPR016185">
    <property type="entry name" value="PreATP-grasp_dom_sf"/>
</dbReference>
<dbReference type="PANTHER" id="PTHR18866">
    <property type="entry name" value="CARBOXYLASE:PYRUVATE/ACETYL-COA/PROPIONYL-COA CARBOXYLASE"/>
    <property type="match status" value="1"/>
</dbReference>
<reference evidence="11 12" key="1">
    <citation type="submission" date="2019-03" db="EMBL/GenBank/DDBJ databases">
        <title>Genomic Encyclopedia of Type Strains, Phase IV (KMG-IV): sequencing the most valuable type-strain genomes for metagenomic binning, comparative biology and taxonomic classification.</title>
        <authorList>
            <person name="Goeker M."/>
        </authorList>
    </citation>
    <scope>NUCLEOTIDE SEQUENCE [LARGE SCALE GENOMIC DNA]</scope>
    <source>
        <strain evidence="11 12">DSM 45361</strain>
    </source>
</reference>
<dbReference type="InterPro" id="IPR005482">
    <property type="entry name" value="Biotin_COase_C"/>
</dbReference>
<dbReference type="PROSITE" id="PS50979">
    <property type="entry name" value="BC"/>
    <property type="match status" value="1"/>
</dbReference>
<accession>A0A4R6SDW9</accession>
<dbReference type="Pfam" id="PF02786">
    <property type="entry name" value="CPSase_L_D2"/>
    <property type="match status" value="1"/>
</dbReference>
<dbReference type="InterPro" id="IPR011764">
    <property type="entry name" value="Biotin_carboxylation_dom"/>
</dbReference>
<dbReference type="Pfam" id="PF00364">
    <property type="entry name" value="Biotin_lipoyl"/>
    <property type="match status" value="1"/>
</dbReference>
<name>A0A4R6SDW9_LABRH</name>
<dbReference type="AlphaFoldDB" id="A0A4R6SDW9"/>
<dbReference type="SMART" id="SM00878">
    <property type="entry name" value="Biotin_carb_C"/>
    <property type="match status" value="1"/>
</dbReference>
<dbReference type="InterPro" id="IPR005479">
    <property type="entry name" value="CPAse_ATP-bd"/>
</dbReference>
<dbReference type="Pfam" id="PF00289">
    <property type="entry name" value="Biotin_carb_N"/>
    <property type="match status" value="1"/>
</dbReference>
<dbReference type="SUPFAM" id="SSF51246">
    <property type="entry name" value="Rudiment single hybrid motif"/>
    <property type="match status" value="1"/>
</dbReference>
<dbReference type="GO" id="GO:0004075">
    <property type="term" value="F:biotin carboxylase activity"/>
    <property type="evidence" value="ECO:0007669"/>
    <property type="project" value="UniProtKB-EC"/>
</dbReference>
<dbReference type="InterPro" id="IPR011053">
    <property type="entry name" value="Single_hybrid_motif"/>
</dbReference>
<dbReference type="InterPro" id="IPR050856">
    <property type="entry name" value="Biotin_carboxylase_complex"/>
</dbReference>
<keyword evidence="4 7" id="KW-0547">Nucleotide-binding</keyword>
<dbReference type="CDD" id="cd06850">
    <property type="entry name" value="biotinyl_domain"/>
    <property type="match status" value="1"/>
</dbReference>
<comment type="cofactor">
    <cofactor evidence="1">
        <name>biotin</name>
        <dbReference type="ChEBI" id="CHEBI:57586"/>
    </cofactor>
</comment>
<keyword evidence="3" id="KW-0436">Ligase</keyword>
<evidence type="ECO:0000256" key="3">
    <source>
        <dbReference type="ARBA" id="ARBA00022598"/>
    </source>
</evidence>
<dbReference type="InterPro" id="IPR005481">
    <property type="entry name" value="BC-like_N"/>
</dbReference>
<feature type="domain" description="Biotin carboxylation" evidence="10">
    <location>
        <begin position="1"/>
        <end position="440"/>
    </location>
</feature>
<dbReference type="Proteomes" id="UP000295444">
    <property type="component" value="Unassembled WGS sequence"/>
</dbReference>
<dbReference type="InterPro" id="IPR000089">
    <property type="entry name" value="Biotin_lipoyl"/>
</dbReference>
<dbReference type="InterPro" id="IPR001882">
    <property type="entry name" value="Biotin_BS"/>
</dbReference>
<dbReference type="GO" id="GO:0046872">
    <property type="term" value="F:metal ion binding"/>
    <property type="evidence" value="ECO:0007669"/>
    <property type="project" value="InterPro"/>
</dbReference>
<dbReference type="PROSITE" id="PS00188">
    <property type="entry name" value="BIOTIN"/>
    <property type="match status" value="1"/>
</dbReference>
<evidence type="ECO:0000256" key="4">
    <source>
        <dbReference type="ARBA" id="ARBA00022741"/>
    </source>
</evidence>
<evidence type="ECO:0000256" key="6">
    <source>
        <dbReference type="ARBA" id="ARBA00023267"/>
    </source>
</evidence>
<dbReference type="OrthoDB" id="9760256at2"/>
<dbReference type="EC" id="6.3.4.14" evidence="2"/>
<dbReference type="Pfam" id="PF02785">
    <property type="entry name" value="Biotin_carb_C"/>
    <property type="match status" value="1"/>
</dbReference>
<dbReference type="PROSITE" id="PS00867">
    <property type="entry name" value="CPSASE_2"/>
    <property type="match status" value="1"/>
</dbReference>
<dbReference type="SUPFAM" id="SSF52440">
    <property type="entry name" value="PreATP-grasp domain"/>
    <property type="match status" value="1"/>
</dbReference>
<organism evidence="11 12">
    <name type="scientific">Labedaea rhizosphaerae</name>
    <dbReference type="NCBI Taxonomy" id="598644"/>
    <lineage>
        <taxon>Bacteria</taxon>
        <taxon>Bacillati</taxon>
        <taxon>Actinomycetota</taxon>
        <taxon>Actinomycetes</taxon>
        <taxon>Pseudonocardiales</taxon>
        <taxon>Pseudonocardiaceae</taxon>
        <taxon>Labedaea</taxon>
    </lineage>
</organism>
<dbReference type="FunFam" id="2.40.50.100:FF:000003">
    <property type="entry name" value="Acetyl-CoA carboxylase biotin carboxyl carrier protein"/>
    <property type="match status" value="1"/>
</dbReference>
<proteinExistence type="predicted"/>
<evidence type="ECO:0000256" key="1">
    <source>
        <dbReference type="ARBA" id="ARBA00001953"/>
    </source>
</evidence>
<dbReference type="PROSITE" id="PS50975">
    <property type="entry name" value="ATP_GRASP"/>
    <property type="match status" value="1"/>
</dbReference>
<dbReference type="EMBL" id="SNXZ01000003">
    <property type="protein sequence ID" value="TDP98141.1"/>
    <property type="molecule type" value="Genomic_DNA"/>
</dbReference>
<dbReference type="SUPFAM" id="SSF56059">
    <property type="entry name" value="Glutathione synthetase ATP-binding domain-like"/>
    <property type="match status" value="1"/>
</dbReference>
<protein>
    <recommendedName>
        <fullName evidence="2">biotin carboxylase</fullName>
        <ecNumber evidence="2">6.3.4.14</ecNumber>
    </recommendedName>
</protein>
<evidence type="ECO:0000259" key="9">
    <source>
        <dbReference type="PROSITE" id="PS50975"/>
    </source>
</evidence>
<keyword evidence="12" id="KW-1185">Reference proteome</keyword>
<evidence type="ECO:0000313" key="11">
    <source>
        <dbReference type="EMBL" id="TDP98141.1"/>
    </source>
</evidence>
<keyword evidence="5 7" id="KW-0067">ATP-binding</keyword>
<evidence type="ECO:0000259" key="8">
    <source>
        <dbReference type="PROSITE" id="PS50968"/>
    </source>
</evidence>
<evidence type="ECO:0000256" key="5">
    <source>
        <dbReference type="ARBA" id="ARBA00022840"/>
    </source>
</evidence>
<evidence type="ECO:0000256" key="2">
    <source>
        <dbReference type="ARBA" id="ARBA00013263"/>
    </source>
</evidence>
<feature type="domain" description="Lipoyl-binding" evidence="8">
    <location>
        <begin position="491"/>
        <end position="567"/>
    </location>
</feature>
<evidence type="ECO:0000313" key="12">
    <source>
        <dbReference type="Proteomes" id="UP000295444"/>
    </source>
</evidence>
<comment type="caution">
    <text evidence="11">The sequence shown here is derived from an EMBL/GenBank/DDBJ whole genome shotgun (WGS) entry which is preliminary data.</text>
</comment>
<sequence length="568" mass="59581">MRAVFVANRGEIAVRVVRACHDLGLRAVTCYVDADAGAPHTLLADESVRLATGTYLDADALIEAARSAGADAVHPGYGFLSEDAGFAARVIDAGLTWVGPSPEAMKALGDKVSARAIARQTGAPMAPGTTAPVTGPDEVRRFAEEHGLPVAVKAAMGGGGRGLKVAWTLEEISGLYESAVREAKQAFGAGECFVERFLPRARHVEVQVLADAFGTAAVVSTRDCSVQRRHQKLVEEAPAPFLDEAVVTRLQDAALAICAAAGYTSAGTVEFLVDADGTVTFLEVNTRLQVEHTVSEEVSGVDIVVEQLRIAAGERLAVGGVWPSTGHALEFRVNAEDPARGYVPSPGTITRLRLPGGPGVRVECGVAEGSEIGAAFDSLIAKIVVWGRDRTQALARAHRALAETEVEGVRTVLSVHRDLLTRPEFAGESLQVHTRWLEEDYTPPAEPVSPTAGHVRLGRRRLAIDLPGLPLIAGPAADLTKKALTEAVDRAGPAGMSGDFLVSPMQGTVVQVLVEEGQHVEAGETVAVVEAMKMENPVRAGIAGTVEDLAVSLGDSVAQDAPICRVAS</sequence>
<keyword evidence="6" id="KW-0092">Biotin</keyword>
<dbReference type="GO" id="GO:0005524">
    <property type="term" value="F:ATP binding"/>
    <property type="evidence" value="ECO:0007669"/>
    <property type="project" value="UniProtKB-UniRule"/>
</dbReference>
<dbReference type="PANTHER" id="PTHR18866:SF33">
    <property type="entry name" value="METHYLCROTONOYL-COA CARBOXYLASE SUBUNIT ALPHA, MITOCHONDRIAL-RELATED"/>
    <property type="match status" value="1"/>
</dbReference>
<dbReference type="Gene3D" id="3.30.470.20">
    <property type="entry name" value="ATP-grasp fold, B domain"/>
    <property type="match status" value="1"/>
</dbReference>
<dbReference type="FunFam" id="3.30.1490.20:FF:000003">
    <property type="entry name" value="acetyl-CoA carboxylase isoform X1"/>
    <property type="match status" value="1"/>
</dbReference>
<evidence type="ECO:0000256" key="7">
    <source>
        <dbReference type="PROSITE-ProRule" id="PRU00409"/>
    </source>
</evidence>
<evidence type="ECO:0000259" key="10">
    <source>
        <dbReference type="PROSITE" id="PS50979"/>
    </source>
</evidence>